<dbReference type="GO" id="GO:0080008">
    <property type="term" value="C:Cul4-RING E3 ubiquitin ligase complex"/>
    <property type="evidence" value="ECO:0007669"/>
    <property type="project" value="TreeGrafter"/>
</dbReference>
<dbReference type="GO" id="GO:0000045">
    <property type="term" value="P:autophagosome assembly"/>
    <property type="evidence" value="ECO:0007669"/>
    <property type="project" value="TreeGrafter"/>
</dbReference>
<protein>
    <recommendedName>
        <fullName evidence="3">Sema domain-containing protein</fullName>
    </recommendedName>
</protein>
<gene>
    <name evidence="1" type="primary">106077999</name>
</gene>
<dbReference type="Proteomes" id="UP000076420">
    <property type="component" value="Unassembled WGS sequence"/>
</dbReference>
<dbReference type="InterPro" id="IPR052596">
    <property type="entry name" value="AMBRA1_autophagy"/>
</dbReference>
<evidence type="ECO:0008006" key="3">
    <source>
        <dbReference type="Google" id="ProtNLM"/>
    </source>
</evidence>
<sequence>MSKDGTLLVTFVSNHSGFPDNNILAVFSLRHETLAQCLYTKSFGPNAISVSISPINRYVLVGLAAKRFFFSSVNQMVAQVYKLERQKAGENSMKHITDMFHPIQQELRNHVSVNSARWLPGIGEGMVYGTNRGDLFFCRPGPRKVPEPESPKYRGALFGLANRFHGNHLAHNSIATQTTTVSIRRSTGTQTLGDSYAENIE</sequence>
<dbReference type="GO" id="GO:1990756">
    <property type="term" value="F:ubiquitin-like ligase-substrate adaptor activity"/>
    <property type="evidence" value="ECO:0007669"/>
    <property type="project" value="TreeGrafter"/>
</dbReference>
<dbReference type="VEuPathDB" id="VectorBase:BGLAX_048157"/>
<dbReference type="KEGG" id="bgt:106077999"/>
<dbReference type="EnsemblMetazoa" id="BGLB028293-RA">
    <property type="protein sequence ID" value="BGLB028293-PA"/>
    <property type="gene ID" value="BGLB028293"/>
</dbReference>
<organism evidence="1 2">
    <name type="scientific">Biomphalaria glabrata</name>
    <name type="common">Bloodfluke planorb</name>
    <name type="synonym">Freshwater snail</name>
    <dbReference type="NCBI Taxonomy" id="6526"/>
    <lineage>
        <taxon>Eukaryota</taxon>
        <taxon>Metazoa</taxon>
        <taxon>Spiralia</taxon>
        <taxon>Lophotrochozoa</taxon>
        <taxon>Mollusca</taxon>
        <taxon>Gastropoda</taxon>
        <taxon>Heterobranchia</taxon>
        <taxon>Euthyneura</taxon>
        <taxon>Panpulmonata</taxon>
        <taxon>Hygrophila</taxon>
        <taxon>Lymnaeoidea</taxon>
        <taxon>Planorbidae</taxon>
        <taxon>Biomphalaria</taxon>
    </lineage>
</organism>
<accession>A0A2C9L8W5</accession>
<dbReference type="PANTHER" id="PTHR22874">
    <property type="entry name" value="ACTIVATING MOLECULE IN BECN1-REGULATED AUTOPHAGY PROTEIN 1"/>
    <property type="match status" value="1"/>
</dbReference>
<name>A0A2C9L8W5_BIOGL</name>
<dbReference type="GO" id="GO:0000423">
    <property type="term" value="P:mitophagy"/>
    <property type="evidence" value="ECO:0007669"/>
    <property type="project" value="TreeGrafter"/>
</dbReference>
<dbReference type="PANTHER" id="PTHR22874:SF1">
    <property type="entry name" value="ACTIVATING MOLECULE IN BECN1-REGULATED AUTOPHAGY PROTEIN 1"/>
    <property type="match status" value="1"/>
</dbReference>
<proteinExistence type="predicted"/>
<dbReference type="STRING" id="6526.A0A2C9L8W5"/>
<evidence type="ECO:0000313" key="1">
    <source>
        <dbReference type="EnsemblMetazoa" id="BGLB028293-PA"/>
    </source>
</evidence>
<dbReference type="AlphaFoldDB" id="A0A2C9L8W5"/>
<dbReference type="VEuPathDB" id="VectorBase:BGLB028293"/>
<reference evidence="1" key="1">
    <citation type="submission" date="2020-05" db="UniProtKB">
        <authorList>
            <consortium name="EnsemblMetazoa"/>
        </authorList>
    </citation>
    <scope>IDENTIFICATION</scope>
    <source>
        <strain evidence="1">BB02</strain>
    </source>
</reference>
<evidence type="ECO:0000313" key="2">
    <source>
        <dbReference type="Proteomes" id="UP000076420"/>
    </source>
</evidence>